<dbReference type="GeneID" id="18922592"/>
<feature type="compositionally biased region" description="Basic residues" evidence="1">
    <location>
        <begin position="85"/>
        <end position="99"/>
    </location>
</feature>
<dbReference type="VEuPathDB" id="FungiDB:MELLADRAFT_105394"/>
<accession>F4RI00</accession>
<dbReference type="AlphaFoldDB" id="F4RI00"/>
<feature type="compositionally biased region" description="Polar residues" evidence="1">
    <location>
        <begin position="1"/>
        <end position="11"/>
    </location>
</feature>
<sequence>MSSSVQVQPYTSHADKSDGGTPARPIRTRTQVKTPGMVAQSPDSRHRITIPNELIEKTNKKQKASAHDSVETKSDASASSVVVQPKRKKKTTSSKPKHKAVTDAPIHDDEVKGRLRGQRRTIQPVS</sequence>
<feature type="region of interest" description="Disordered" evidence="1">
    <location>
        <begin position="1"/>
        <end position="126"/>
    </location>
</feature>
<evidence type="ECO:0000256" key="1">
    <source>
        <dbReference type="SAM" id="MobiDB-lite"/>
    </source>
</evidence>
<evidence type="ECO:0000313" key="2">
    <source>
        <dbReference type="EMBL" id="EGG08041.1"/>
    </source>
</evidence>
<gene>
    <name evidence="2" type="ORF">MELLADRAFT_105394</name>
</gene>
<dbReference type="KEGG" id="mlr:MELLADRAFT_105394"/>
<dbReference type="HOGENOM" id="CLU_1982068_0_0_1"/>
<dbReference type="RefSeq" id="XP_007408806.1">
    <property type="nucleotide sequence ID" value="XM_007408744.1"/>
</dbReference>
<dbReference type="InParanoid" id="F4RI00"/>
<organism evidence="3">
    <name type="scientific">Melampsora larici-populina (strain 98AG31 / pathotype 3-4-7)</name>
    <name type="common">Poplar leaf rust fungus</name>
    <dbReference type="NCBI Taxonomy" id="747676"/>
    <lineage>
        <taxon>Eukaryota</taxon>
        <taxon>Fungi</taxon>
        <taxon>Dikarya</taxon>
        <taxon>Basidiomycota</taxon>
        <taxon>Pucciniomycotina</taxon>
        <taxon>Pucciniomycetes</taxon>
        <taxon>Pucciniales</taxon>
        <taxon>Melampsoraceae</taxon>
        <taxon>Melampsora</taxon>
    </lineage>
</organism>
<keyword evidence="3" id="KW-1185">Reference proteome</keyword>
<name>F4RI00_MELLP</name>
<feature type="compositionally biased region" description="Basic and acidic residues" evidence="1">
    <location>
        <begin position="54"/>
        <end position="74"/>
    </location>
</feature>
<dbReference type="Proteomes" id="UP000001072">
    <property type="component" value="Unassembled WGS sequence"/>
</dbReference>
<dbReference type="EMBL" id="GL883102">
    <property type="protein sequence ID" value="EGG08041.1"/>
    <property type="molecule type" value="Genomic_DNA"/>
</dbReference>
<reference evidence="3" key="1">
    <citation type="journal article" date="2011" name="Proc. Natl. Acad. Sci. U.S.A.">
        <title>Obligate biotrophy features unraveled by the genomic analysis of rust fungi.</title>
        <authorList>
            <person name="Duplessis S."/>
            <person name="Cuomo C.A."/>
            <person name="Lin Y.-C."/>
            <person name="Aerts A."/>
            <person name="Tisserant E."/>
            <person name="Veneault-Fourrey C."/>
            <person name="Joly D.L."/>
            <person name="Hacquard S."/>
            <person name="Amselem J."/>
            <person name="Cantarel B.L."/>
            <person name="Chiu R."/>
            <person name="Coutinho P.M."/>
            <person name="Feau N."/>
            <person name="Field M."/>
            <person name="Frey P."/>
            <person name="Gelhaye E."/>
            <person name="Goldberg J."/>
            <person name="Grabherr M.G."/>
            <person name="Kodira C.D."/>
            <person name="Kohler A."/>
            <person name="Kuees U."/>
            <person name="Lindquist E.A."/>
            <person name="Lucas S.M."/>
            <person name="Mago R."/>
            <person name="Mauceli E."/>
            <person name="Morin E."/>
            <person name="Murat C."/>
            <person name="Pangilinan J.L."/>
            <person name="Park R."/>
            <person name="Pearson M."/>
            <person name="Quesneville H."/>
            <person name="Rouhier N."/>
            <person name="Sakthikumar S."/>
            <person name="Salamov A.A."/>
            <person name="Schmutz J."/>
            <person name="Selles B."/>
            <person name="Shapiro H."/>
            <person name="Tanguay P."/>
            <person name="Tuskan G.A."/>
            <person name="Henrissat B."/>
            <person name="Van de Peer Y."/>
            <person name="Rouze P."/>
            <person name="Ellis J.G."/>
            <person name="Dodds P.N."/>
            <person name="Schein J.E."/>
            <person name="Zhong S."/>
            <person name="Hamelin R.C."/>
            <person name="Grigoriev I.V."/>
            <person name="Szabo L.J."/>
            <person name="Martin F."/>
        </authorList>
    </citation>
    <scope>NUCLEOTIDE SEQUENCE [LARGE SCALE GENOMIC DNA]</scope>
    <source>
        <strain evidence="3">98AG31 / pathotype 3-4-7</strain>
    </source>
</reference>
<protein>
    <submittedName>
        <fullName evidence="2">Uncharacterized protein</fullName>
    </submittedName>
</protein>
<proteinExistence type="predicted"/>
<evidence type="ECO:0000313" key="3">
    <source>
        <dbReference type="Proteomes" id="UP000001072"/>
    </source>
</evidence>